<dbReference type="PANTHER" id="PTHR30474:SF2">
    <property type="entry name" value="PEPTIDOGLYCAN GLYCOSYLTRANSFERASE FTSW-RELATED"/>
    <property type="match status" value="1"/>
</dbReference>
<feature type="transmembrane region" description="Helical" evidence="16">
    <location>
        <begin position="117"/>
        <end position="134"/>
    </location>
</feature>
<feature type="transmembrane region" description="Helical" evidence="16">
    <location>
        <begin position="276"/>
        <end position="296"/>
    </location>
</feature>
<dbReference type="EC" id="2.4.99.28" evidence="16"/>
<feature type="transmembrane region" description="Helical" evidence="16">
    <location>
        <begin position="79"/>
        <end position="97"/>
    </location>
</feature>
<comment type="function">
    <text evidence="16">Peptidoglycan polymerase that is essential for cell division.</text>
</comment>
<comment type="catalytic activity">
    <reaction evidence="15 16">
        <text>[GlcNAc-(1-&gt;4)-Mur2Ac(oyl-L-Ala-gamma-D-Glu-L-Lys-D-Ala-D-Ala)](n)-di-trans,octa-cis-undecaprenyl diphosphate + beta-D-GlcNAc-(1-&gt;4)-Mur2Ac(oyl-L-Ala-gamma-D-Glu-L-Lys-D-Ala-D-Ala)-di-trans,octa-cis-undecaprenyl diphosphate = [GlcNAc-(1-&gt;4)-Mur2Ac(oyl-L-Ala-gamma-D-Glu-L-Lys-D-Ala-D-Ala)](n+1)-di-trans,octa-cis-undecaprenyl diphosphate + di-trans,octa-cis-undecaprenyl diphosphate + H(+)</text>
        <dbReference type="Rhea" id="RHEA:23708"/>
        <dbReference type="Rhea" id="RHEA-COMP:9602"/>
        <dbReference type="Rhea" id="RHEA-COMP:9603"/>
        <dbReference type="ChEBI" id="CHEBI:15378"/>
        <dbReference type="ChEBI" id="CHEBI:58405"/>
        <dbReference type="ChEBI" id="CHEBI:60033"/>
        <dbReference type="ChEBI" id="CHEBI:78435"/>
        <dbReference type="EC" id="2.4.99.28"/>
    </reaction>
</comment>
<dbReference type="PANTHER" id="PTHR30474">
    <property type="entry name" value="CELL CYCLE PROTEIN"/>
    <property type="match status" value="1"/>
</dbReference>
<evidence type="ECO:0000256" key="9">
    <source>
        <dbReference type="ARBA" id="ARBA00022984"/>
    </source>
</evidence>
<evidence type="ECO:0000256" key="17">
    <source>
        <dbReference type="SAM" id="MobiDB-lite"/>
    </source>
</evidence>
<dbReference type="InterPro" id="IPR018365">
    <property type="entry name" value="Cell_cycle_FtsW-rel_CS"/>
</dbReference>
<keyword evidence="7 16" id="KW-0812">Transmembrane</keyword>
<keyword evidence="8 16" id="KW-0133">Cell shape</keyword>
<evidence type="ECO:0000256" key="10">
    <source>
        <dbReference type="ARBA" id="ARBA00022989"/>
    </source>
</evidence>
<comment type="caution">
    <text evidence="18">The sequence shown here is derived from an EMBL/GenBank/DDBJ whole genome shotgun (WGS) entry which is preliminary data.</text>
</comment>
<sequence length="404" mass="43666">MTAFKPVWPSLLTTISIATLLLSLFGVIMVFSSSIDYAVDSNLDSTHYLVRHLSFLVIGCAAAAVVLKTPSERLLKLSVLALAVSIILLMLVLVPGIGKTVNGSTRWINLGPINLQASEFAKLGLIIYIAGYLARKVEEVRQSWWGFFKPLLVFLVCALLLLSEPDFGALVVVLAAVLGMIFLSGVKLSHFSLLMLVTLAALALLAVAEPYRLARLTSYTDPWVDQYDSGYQLTQALIAFGRGEWFGVGLGNSVQKLSYLPEAHTDFVFAVTAEEFGLIGALMLLLTFAAVVVSGLQIGRKAERLERLFQAYLAYGVSILLGIQVLVNLGVNTGLLPTKGLALPFISYGGSSLVGSLLAVALLVRIERENLRLKSEAKDPASAEPSARMPRAARSRMQEVQHAS</sequence>
<dbReference type="Proteomes" id="UP001501337">
    <property type="component" value="Unassembled WGS sequence"/>
</dbReference>
<feature type="transmembrane region" description="Helical" evidence="16">
    <location>
        <begin position="308"/>
        <end position="329"/>
    </location>
</feature>
<keyword evidence="4 16" id="KW-0132">Cell division</keyword>
<evidence type="ECO:0000256" key="11">
    <source>
        <dbReference type="ARBA" id="ARBA00023136"/>
    </source>
</evidence>
<evidence type="ECO:0000313" key="18">
    <source>
        <dbReference type="EMBL" id="GAA3945174.1"/>
    </source>
</evidence>
<keyword evidence="10 16" id="KW-1133">Transmembrane helix</keyword>
<keyword evidence="16" id="KW-0997">Cell inner membrane</keyword>
<organism evidence="18 19">
    <name type="scientific">Allohahella marinimesophila</name>
    <dbReference type="NCBI Taxonomy" id="1054972"/>
    <lineage>
        <taxon>Bacteria</taxon>
        <taxon>Pseudomonadati</taxon>
        <taxon>Pseudomonadota</taxon>
        <taxon>Gammaproteobacteria</taxon>
        <taxon>Oceanospirillales</taxon>
        <taxon>Hahellaceae</taxon>
        <taxon>Allohahella</taxon>
    </lineage>
</organism>
<comment type="similarity">
    <text evidence="14 16">Belongs to the SEDS family. FtsW subfamily.</text>
</comment>
<keyword evidence="3 16" id="KW-1003">Cell membrane</keyword>
<proteinExistence type="inferred from homology"/>
<feature type="transmembrane region" description="Helical" evidence="16">
    <location>
        <begin position="48"/>
        <end position="67"/>
    </location>
</feature>
<evidence type="ECO:0000256" key="13">
    <source>
        <dbReference type="ARBA" id="ARBA00023316"/>
    </source>
</evidence>
<evidence type="ECO:0000313" key="19">
    <source>
        <dbReference type="Proteomes" id="UP001501337"/>
    </source>
</evidence>
<feature type="transmembrane region" description="Helical" evidence="16">
    <location>
        <begin position="146"/>
        <end position="162"/>
    </location>
</feature>
<evidence type="ECO:0000256" key="5">
    <source>
        <dbReference type="ARBA" id="ARBA00022676"/>
    </source>
</evidence>
<dbReference type="RefSeq" id="WP_344802089.1">
    <property type="nucleotide sequence ID" value="NZ_BAABBO010000001.1"/>
</dbReference>
<dbReference type="Pfam" id="PF01098">
    <property type="entry name" value="FTSW_RODA_SPOVE"/>
    <property type="match status" value="1"/>
</dbReference>
<dbReference type="InterPro" id="IPR001182">
    <property type="entry name" value="FtsW/RodA"/>
</dbReference>
<evidence type="ECO:0000256" key="7">
    <source>
        <dbReference type="ARBA" id="ARBA00022692"/>
    </source>
</evidence>
<reference evidence="19" key="1">
    <citation type="journal article" date="2019" name="Int. J. Syst. Evol. Microbiol.">
        <title>The Global Catalogue of Microorganisms (GCM) 10K type strain sequencing project: providing services to taxonomists for standard genome sequencing and annotation.</title>
        <authorList>
            <consortium name="The Broad Institute Genomics Platform"/>
            <consortium name="The Broad Institute Genome Sequencing Center for Infectious Disease"/>
            <person name="Wu L."/>
            <person name="Ma J."/>
        </authorList>
    </citation>
    <scope>NUCLEOTIDE SEQUENCE [LARGE SCALE GENOMIC DNA]</scope>
    <source>
        <strain evidence="19">JCM 17555</strain>
    </source>
</reference>
<keyword evidence="5 16" id="KW-0328">Glycosyltransferase</keyword>
<keyword evidence="11 16" id="KW-0472">Membrane</keyword>
<feature type="transmembrane region" description="Helical" evidence="16">
    <location>
        <begin position="193"/>
        <end position="213"/>
    </location>
</feature>
<feature type="transmembrane region" description="Helical" evidence="16">
    <location>
        <begin position="168"/>
        <end position="186"/>
    </location>
</feature>
<keyword evidence="9 16" id="KW-0573">Peptidoglycan synthesis</keyword>
<evidence type="ECO:0000256" key="14">
    <source>
        <dbReference type="ARBA" id="ARBA00038053"/>
    </source>
</evidence>
<accession>A0ABP7NGR7</accession>
<evidence type="ECO:0000256" key="2">
    <source>
        <dbReference type="ARBA" id="ARBA00004752"/>
    </source>
</evidence>
<feature type="region of interest" description="Disordered" evidence="17">
    <location>
        <begin position="375"/>
        <end position="404"/>
    </location>
</feature>
<gene>
    <name evidence="16 18" type="primary">ftsW</name>
    <name evidence="18" type="ORF">GCM10022278_00460</name>
</gene>
<evidence type="ECO:0000256" key="1">
    <source>
        <dbReference type="ARBA" id="ARBA00004651"/>
    </source>
</evidence>
<dbReference type="PROSITE" id="PS00428">
    <property type="entry name" value="FTSW_RODA_SPOVE"/>
    <property type="match status" value="1"/>
</dbReference>
<comment type="pathway">
    <text evidence="2 16">Cell wall biogenesis; peptidoglycan biosynthesis.</text>
</comment>
<evidence type="ECO:0000256" key="4">
    <source>
        <dbReference type="ARBA" id="ARBA00022618"/>
    </source>
</evidence>
<dbReference type="InterPro" id="IPR013437">
    <property type="entry name" value="FtsW"/>
</dbReference>
<evidence type="ECO:0000256" key="16">
    <source>
        <dbReference type="HAMAP-Rule" id="MF_00913"/>
    </source>
</evidence>
<feature type="transmembrane region" description="Helical" evidence="16">
    <location>
        <begin position="341"/>
        <end position="364"/>
    </location>
</feature>
<dbReference type="EMBL" id="BAABBO010000001">
    <property type="protein sequence ID" value="GAA3945174.1"/>
    <property type="molecule type" value="Genomic_DNA"/>
</dbReference>
<keyword evidence="6 16" id="KW-0808">Transferase</keyword>
<evidence type="ECO:0000256" key="6">
    <source>
        <dbReference type="ARBA" id="ARBA00022679"/>
    </source>
</evidence>
<keyword evidence="13 16" id="KW-0961">Cell wall biogenesis/degradation</keyword>
<keyword evidence="12 16" id="KW-0131">Cell cycle</keyword>
<feature type="transmembrane region" description="Helical" evidence="16">
    <location>
        <begin position="7"/>
        <end position="28"/>
    </location>
</feature>
<dbReference type="NCBIfam" id="TIGR02614">
    <property type="entry name" value="ftsW"/>
    <property type="match status" value="1"/>
</dbReference>
<evidence type="ECO:0000256" key="3">
    <source>
        <dbReference type="ARBA" id="ARBA00022475"/>
    </source>
</evidence>
<evidence type="ECO:0000256" key="8">
    <source>
        <dbReference type="ARBA" id="ARBA00022960"/>
    </source>
</evidence>
<evidence type="ECO:0000256" key="15">
    <source>
        <dbReference type="ARBA" id="ARBA00049902"/>
    </source>
</evidence>
<keyword evidence="19" id="KW-1185">Reference proteome</keyword>
<evidence type="ECO:0000256" key="12">
    <source>
        <dbReference type="ARBA" id="ARBA00023306"/>
    </source>
</evidence>
<comment type="subcellular location">
    <subcellularLocation>
        <location evidence="16">Cell inner membrane</location>
        <topology evidence="16">Multi-pass membrane protein</topology>
    </subcellularLocation>
    <subcellularLocation>
        <location evidence="1">Cell membrane</location>
        <topology evidence="1">Multi-pass membrane protein</topology>
    </subcellularLocation>
    <text evidence="16">Localizes to the division septum.</text>
</comment>
<protein>
    <recommendedName>
        <fullName evidence="16">Probable peptidoglycan glycosyltransferase FtsW</fullName>
        <shortName evidence="16">PGT</shortName>
        <ecNumber evidence="16">2.4.99.28</ecNumber>
    </recommendedName>
    <alternativeName>
        <fullName evidence="16">Cell division protein FtsW</fullName>
    </alternativeName>
    <alternativeName>
        <fullName evidence="16">Cell wall polymerase</fullName>
    </alternativeName>
    <alternativeName>
        <fullName evidence="16">Peptidoglycan polymerase</fullName>
        <shortName evidence="16">PG polymerase</shortName>
    </alternativeName>
</protein>
<dbReference type="HAMAP" id="MF_00913">
    <property type="entry name" value="PGT_FtsW_proteobact"/>
    <property type="match status" value="1"/>
</dbReference>
<name>A0ABP7NGR7_9GAMM</name>
<feature type="compositionally biased region" description="Low complexity" evidence="17">
    <location>
        <begin position="382"/>
        <end position="392"/>
    </location>
</feature>